<gene>
    <name evidence="2" type="ORF">Bca52824_072018</name>
</gene>
<keyword evidence="1" id="KW-0812">Transmembrane</keyword>
<proteinExistence type="predicted"/>
<evidence type="ECO:0000313" key="3">
    <source>
        <dbReference type="Proteomes" id="UP000886595"/>
    </source>
</evidence>
<sequence length="132" mass="14716">MKHLKGFESDICYFMSRVTGCLIKNNVNYHHSHKAQRESPHRAQLESHIWRLAKVIVTPTAGPALVFGMCSLLAANSVCALPCRCDSQRRESMICSGCHLLCRFLSSLLVFGILVIVFLEFTDASGEELLCS</sequence>
<accession>A0A8X7QCH8</accession>
<keyword evidence="3" id="KW-1185">Reference proteome</keyword>
<name>A0A8X7QCH8_BRACI</name>
<organism evidence="2 3">
    <name type="scientific">Brassica carinata</name>
    <name type="common">Ethiopian mustard</name>
    <name type="synonym">Abyssinian cabbage</name>
    <dbReference type="NCBI Taxonomy" id="52824"/>
    <lineage>
        <taxon>Eukaryota</taxon>
        <taxon>Viridiplantae</taxon>
        <taxon>Streptophyta</taxon>
        <taxon>Embryophyta</taxon>
        <taxon>Tracheophyta</taxon>
        <taxon>Spermatophyta</taxon>
        <taxon>Magnoliopsida</taxon>
        <taxon>eudicotyledons</taxon>
        <taxon>Gunneridae</taxon>
        <taxon>Pentapetalae</taxon>
        <taxon>rosids</taxon>
        <taxon>malvids</taxon>
        <taxon>Brassicales</taxon>
        <taxon>Brassicaceae</taxon>
        <taxon>Brassiceae</taxon>
        <taxon>Brassica</taxon>
    </lineage>
</organism>
<feature type="transmembrane region" description="Helical" evidence="1">
    <location>
        <begin position="100"/>
        <end position="119"/>
    </location>
</feature>
<protein>
    <submittedName>
        <fullName evidence="2">Uncharacterized protein</fullName>
    </submittedName>
</protein>
<comment type="caution">
    <text evidence="2">The sequence shown here is derived from an EMBL/GenBank/DDBJ whole genome shotgun (WGS) entry which is preliminary data.</text>
</comment>
<dbReference type="Proteomes" id="UP000886595">
    <property type="component" value="Unassembled WGS sequence"/>
</dbReference>
<dbReference type="EMBL" id="JAAMPC010000014">
    <property type="protein sequence ID" value="KAG2264939.1"/>
    <property type="molecule type" value="Genomic_DNA"/>
</dbReference>
<feature type="transmembrane region" description="Helical" evidence="1">
    <location>
        <begin position="60"/>
        <end position="79"/>
    </location>
</feature>
<evidence type="ECO:0000313" key="2">
    <source>
        <dbReference type="EMBL" id="KAG2264939.1"/>
    </source>
</evidence>
<keyword evidence="1" id="KW-1133">Transmembrane helix</keyword>
<dbReference type="AlphaFoldDB" id="A0A8X7QCH8"/>
<reference evidence="2 3" key="1">
    <citation type="submission" date="2020-02" db="EMBL/GenBank/DDBJ databases">
        <authorList>
            <person name="Ma Q."/>
            <person name="Huang Y."/>
            <person name="Song X."/>
            <person name="Pei D."/>
        </authorList>
    </citation>
    <scope>NUCLEOTIDE SEQUENCE [LARGE SCALE GENOMIC DNA]</scope>
    <source>
        <strain evidence="2">Sxm20200214</strain>
        <tissue evidence="2">Leaf</tissue>
    </source>
</reference>
<keyword evidence="1" id="KW-0472">Membrane</keyword>
<evidence type="ECO:0000256" key="1">
    <source>
        <dbReference type="SAM" id="Phobius"/>
    </source>
</evidence>